<evidence type="ECO:0000256" key="1">
    <source>
        <dbReference type="ARBA" id="ARBA00005466"/>
    </source>
</evidence>
<keyword evidence="2" id="KW-0560">Oxidoreductase</keyword>
<organism evidence="7">
    <name type="scientific">Verticillium alfalfae (strain VaMs.102 / ATCC MYA-4576 / FGSC 10136)</name>
    <name type="common">Verticillium wilt of alfalfa</name>
    <name type="synonym">Verticillium albo-atrum</name>
    <dbReference type="NCBI Taxonomy" id="526221"/>
    <lineage>
        <taxon>Eukaryota</taxon>
        <taxon>Fungi</taxon>
        <taxon>Dikarya</taxon>
        <taxon>Ascomycota</taxon>
        <taxon>Pezizomycotina</taxon>
        <taxon>Sordariomycetes</taxon>
        <taxon>Hypocreomycetidae</taxon>
        <taxon>Glomerellales</taxon>
        <taxon>Plectosphaerellaceae</taxon>
        <taxon>Verticillium</taxon>
    </lineage>
</organism>
<feature type="region of interest" description="Disordered" evidence="3">
    <location>
        <begin position="370"/>
        <end position="427"/>
    </location>
</feature>
<proteinExistence type="inferred from homology"/>
<evidence type="ECO:0000313" key="6">
    <source>
        <dbReference type="EMBL" id="EEY21513.1"/>
    </source>
</evidence>
<gene>
    <name evidence="6" type="ORF">VDBG_07623</name>
</gene>
<keyword evidence="7" id="KW-1185">Reference proteome</keyword>
<sequence>MVSFSTLFVGAVALAAQSVSAGPTKPAGLVPRTFEGQKYGCKCYPGDDCWPQQSEWDSLNAKVNGNLHVHVPPEAACHNTFDGLLGSQQTYDAAKCAEVTKSWTSETWTVDQEALNIWKYFTNVTCLPTTDPSQSCTLGFYGVYVIMAKTKDHIKAGVNFARDHNLRLVIRNTGHDFVGRSTGWGSLIINTHSFQDIKFHSKWSGAGAYKGGAVTVGAGVQGVTILEAAQKQNPKLTLVTGECKTVGLAGGYVAGGGHGPLTSAYGMAADNTLEFEVITAKGDLVVANEKVNADLYFALRGGGPSTYGVVTSIFPFTFHARPFVAVGKTKDELDAILKPLLDELNAAGVPFTSMTKGYPYALGALQRALRGRGRGSARPQRRVGHHPPGHHQQQRRHRQGLPHGPEPSRRSPLHRRHDRSLLQAPPL</sequence>
<feature type="signal peptide" evidence="4">
    <location>
        <begin position="1"/>
        <end position="21"/>
    </location>
</feature>
<dbReference type="InterPro" id="IPR036318">
    <property type="entry name" value="FAD-bd_PCMH-like_sf"/>
</dbReference>
<evidence type="ECO:0000256" key="3">
    <source>
        <dbReference type="SAM" id="MobiDB-lite"/>
    </source>
</evidence>
<dbReference type="Pfam" id="PF01565">
    <property type="entry name" value="FAD_binding_4"/>
    <property type="match status" value="1"/>
</dbReference>
<dbReference type="OrthoDB" id="9983560at2759"/>
<dbReference type="InterPro" id="IPR016166">
    <property type="entry name" value="FAD-bd_PCMH"/>
</dbReference>
<dbReference type="PANTHER" id="PTHR13878:SF97">
    <property type="entry name" value="ISOAMYL ALCOHOL OXIDASE"/>
    <property type="match status" value="1"/>
</dbReference>
<feature type="compositionally biased region" description="Basic residues" evidence="3">
    <location>
        <begin position="370"/>
        <end position="400"/>
    </location>
</feature>
<dbReference type="PANTHER" id="PTHR13878">
    <property type="entry name" value="GULONOLACTONE OXIDASE"/>
    <property type="match status" value="1"/>
</dbReference>
<accession>C9SRU8</accession>
<dbReference type="RefSeq" id="XP_003002164.1">
    <property type="nucleotide sequence ID" value="XM_003002118.1"/>
</dbReference>
<dbReference type="SUPFAM" id="SSF56176">
    <property type="entry name" value="FAD-binding/transporter-associated domain-like"/>
    <property type="match status" value="1"/>
</dbReference>
<evidence type="ECO:0000256" key="4">
    <source>
        <dbReference type="SAM" id="SignalP"/>
    </source>
</evidence>
<evidence type="ECO:0000313" key="7">
    <source>
        <dbReference type="Proteomes" id="UP000008698"/>
    </source>
</evidence>
<dbReference type="EMBL" id="DS985223">
    <property type="protein sequence ID" value="EEY21513.1"/>
    <property type="molecule type" value="Genomic_DNA"/>
</dbReference>
<dbReference type="AlphaFoldDB" id="C9SRU8"/>
<dbReference type="InterPro" id="IPR006094">
    <property type="entry name" value="Oxid_FAD_bind_N"/>
</dbReference>
<evidence type="ECO:0000259" key="5">
    <source>
        <dbReference type="PROSITE" id="PS51387"/>
    </source>
</evidence>
<dbReference type="HOGENOM" id="CLU_642820_0_0_1"/>
<feature type="domain" description="FAD-binding PCMH-type" evidence="5">
    <location>
        <begin position="138"/>
        <end position="320"/>
    </location>
</feature>
<dbReference type="PROSITE" id="PS51387">
    <property type="entry name" value="FAD_PCMH"/>
    <property type="match status" value="1"/>
</dbReference>
<dbReference type="Gene3D" id="3.30.465.10">
    <property type="match status" value="1"/>
</dbReference>
<dbReference type="STRING" id="526221.C9SRU8"/>
<protein>
    <submittedName>
        <fullName evidence="6">FAD binding domain-containing protein</fullName>
    </submittedName>
</protein>
<dbReference type="GO" id="GO:0016491">
    <property type="term" value="F:oxidoreductase activity"/>
    <property type="evidence" value="ECO:0007669"/>
    <property type="project" value="UniProtKB-KW"/>
</dbReference>
<feature type="chain" id="PRO_5003003072" evidence="4">
    <location>
        <begin position="22"/>
        <end position="427"/>
    </location>
</feature>
<dbReference type="KEGG" id="val:VDBG_07623"/>
<comment type="similarity">
    <text evidence="1">Belongs to the oxygen-dependent FAD-linked oxidoreductase family.</text>
</comment>
<dbReference type="InterPro" id="IPR016169">
    <property type="entry name" value="FAD-bd_PCMH_sub2"/>
</dbReference>
<dbReference type="Proteomes" id="UP000008698">
    <property type="component" value="Unassembled WGS sequence"/>
</dbReference>
<name>C9SRU8_VERA1</name>
<keyword evidence="4" id="KW-0732">Signal</keyword>
<dbReference type="InterPro" id="IPR050432">
    <property type="entry name" value="FAD-linked_Oxidoreductases_BP"/>
</dbReference>
<dbReference type="OMA" id="SHADWAS"/>
<dbReference type="GeneID" id="9537641"/>
<dbReference type="eggNOG" id="ENOG502QTQH">
    <property type="taxonomic scope" value="Eukaryota"/>
</dbReference>
<reference evidence="7" key="1">
    <citation type="journal article" date="2011" name="PLoS Pathog.">
        <title>Comparative genomics yields insights into niche adaptation of plant vascular wilt pathogens.</title>
        <authorList>
            <person name="Klosterman S.J."/>
            <person name="Subbarao K.V."/>
            <person name="Kang S."/>
            <person name="Veronese P."/>
            <person name="Gold S.E."/>
            <person name="Thomma B.P.H.J."/>
            <person name="Chen Z."/>
            <person name="Henrissat B."/>
            <person name="Lee Y.-H."/>
            <person name="Park J."/>
            <person name="Garcia-Pedrajas M.D."/>
            <person name="Barbara D.J."/>
            <person name="Anchieta A."/>
            <person name="de Jonge R."/>
            <person name="Santhanam P."/>
            <person name="Maruthachalam K."/>
            <person name="Atallah Z."/>
            <person name="Amyotte S.G."/>
            <person name="Paz Z."/>
            <person name="Inderbitzin P."/>
            <person name="Hayes R.J."/>
            <person name="Heiman D.I."/>
            <person name="Young S."/>
            <person name="Zeng Q."/>
            <person name="Engels R."/>
            <person name="Galagan J."/>
            <person name="Cuomo C.A."/>
            <person name="Dobinson K.F."/>
            <person name="Ma L.-J."/>
        </authorList>
    </citation>
    <scope>NUCLEOTIDE SEQUENCE [LARGE SCALE GENOMIC DNA]</scope>
    <source>
        <strain evidence="7">VaMs.102 / ATCC MYA-4576 / FGSC 10136</strain>
    </source>
</reference>
<evidence type="ECO:0000256" key="2">
    <source>
        <dbReference type="ARBA" id="ARBA00023002"/>
    </source>
</evidence>
<dbReference type="GO" id="GO:0071949">
    <property type="term" value="F:FAD binding"/>
    <property type="evidence" value="ECO:0007669"/>
    <property type="project" value="InterPro"/>
</dbReference>